<name>A0A1C3Z705_9BACT</name>
<dbReference type="PANTHER" id="PTHR33164:SF64">
    <property type="entry name" value="TRANSCRIPTIONAL REGULATOR SLYA"/>
    <property type="match status" value="1"/>
</dbReference>
<dbReference type="InterPro" id="IPR036390">
    <property type="entry name" value="WH_DNA-bd_sf"/>
</dbReference>
<dbReference type="InterPro" id="IPR000835">
    <property type="entry name" value="HTH_MarR-typ"/>
</dbReference>
<dbReference type="OrthoDB" id="759747at2"/>
<dbReference type="GO" id="GO:0003677">
    <property type="term" value="F:DNA binding"/>
    <property type="evidence" value="ECO:0007669"/>
    <property type="project" value="UniProtKB-KW"/>
</dbReference>
<evidence type="ECO:0000313" key="5">
    <source>
        <dbReference type="EMBL" id="SCB78139.1"/>
    </source>
</evidence>
<dbReference type="GO" id="GO:0006950">
    <property type="term" value="P:response to stress"/>
    <property type="evidence" value="ECO:0007669"/>
    <property type="project" value="TreeGrafter"/>
</dbReference>
<dbReference type="GO" id="GO:0003700">
    <property type="term" value="F:DNA-binding transcription factor activity"/>
    <property type="evidence" value="ECO:0007669"/>
    <property type="project" value="InterPro"/>
</dbReference>
<dbReference type="InterPro" id="IPR036388">
    <property type="entry name" value="WH-like_DNA-bd_sf"/>
</dbReference>
<dbReference type="AlphaFoldDB" id="A0A1C3Z705"/>
<dbReference type="InterPro" id="IPR039422">
    <property type="entry name" value="MarR/SlyA-like"/>
</dbReference>
<proteinExistence type="predicted"/>
<keyword evidence="1" id="KW-0805">Transcription regulation</keyword>
<evidence type="ECO:0000259" key="4">
    <source>
        <dbReference type="PROSITE" id="PS50995"/>
    </source>
</evidence>
<dbReference type="PRINTS" id="PR00598">
    <property type="entry name" value="HTHMARR"/>
</dbReference>
<reference evidence="5 6" key="1">
    <citation type="submission" date="2016-08" db="EMBL/GenBank/DDBJ databases">
        <authorList>
            <person name="Seilhamer J.J."/>
        </authorList>
    </citation>
    <scope>NUCLEOTIDE SEQUENCE [LARGE SCALE GENOMIC DNA]</scope>
    <source>
        <strain evidence="5 6">A37T2</strain>
    </source>
</reference>
<keyword evidence="3" id="KW-0804">Transcription</keyword>
<dbReference type="STRING" id="1335309.GA0116948_101266"/>
<gene>
    <name evidence="5" type="ORF">GA0116948_101266</name>
</gene>
<dbReference type="Pfam" id="PF12802">
    <property type="entry name" value="MarR_2"/>
    <property type="match status" value="1"/>
</dbReference>
<dbReference type="PROSITE" id="PS50995">
    <property type="entry name" value="HTH_MARR_2"/>
    <property type="match status" value="1"/>
</dbReference>
<evidence type="ECO:0000256" key="2">
    <source>
        <dbReference type="ARBA" id="ARBA00023125"/>
    </source>
</evidence>
<dbReference type="SUPFAM" id="SSF46785">
    <property type="entry name" value="Winged helix' DNA-binding domain"/>
    <property type="match status" value="1"/>
</dbReference>
<accession>A0A1C3Z705</accession>
<protein>
    <submittedName>
        <fullName evidence="5">DNA-binding transcriptional regulator, MarR family</fullName>
    </submittedName>
</protein>
<organism evidence="5 6">
    <name type="scientific">Chitinophaga costaii</name>
    <dbReference type="NCBI Taxonomy" id="1335309"/>
    <lineage>
        <taxon>Bacteria</taxon>
        <taxon>Pseudomonadati</taxon>
        <taxon>Bacteroidota</taxon>
        <taxon>Chitinophagia</taxon>
        <taxon>Chitinophagales</taxon>
        <taxon>Chitinophagaceae</taxon>
        <taxon>Chitinophaga</taxon>
    </lineage>
</organism>
<evidence type="ECO:0000313" key="6">
    <source>
        <dbReference type="Proteomes" id="UP000242818"/>
    </source>
</evidence>
<dbReference type="SMART" id="SM00347">
    <property type="entry name" value="HTH_MARR"/>
    <property type="match status" value="1"/>
</dbReference>
<sequence length="173" mass="19103">MRFYPSLGFLVFGSRLRRLSEYFIAEVNKVYEQTGIPFDASWFPVFYLLSKCQPLSLTEIAEALEVSHSAVSQLVTSLRKKGWVSTKPSKADARRQEVMFTKKGQGLLVQLEPVWQAVTQAMETLAAEHADSQRILAAIAALEASLDDKPLAARIADQLATASPTTSTNKIIA</sequence>
<evidence type="ECO:0000256" key="1">
    <source>
        <dbReference type="ARBA" id="ARBA00023015"/>
    </source>
</evidence>
<keyword evidence="2 5" id="KW-0238">DNA-binding</keyword>
<dbReference type="EMBL" id="FMAR01000001">
    <property type="protein sequence ID" value="SCB78139.1"/>
    <property type="molecule type" value="Genomic_DNA"/>
</dbReference>
<dbReference type="RefSeq" id="WP_089708227.1">
    <property type="nucleotide sequence ID" value="NZ_FMAR01000001.1"/>
</dbReference>
<dbReference type="Proteomes" id="UP000242818">
    <property type="component" value="Unassembled WGS sequence"/>
</dbReference>
<dbReference type="Gene3D" id="1.10.10.10">
    <property type="entry name" value="Winged helix-like DNA-binding domain superfamily/Winged helix DNA-binding domain"/>
    <property type="match status" value="1"/>
</dbReference>
<keyword evidence="6" id="KW-1185">Reference proteome</keyword>
<evidence type="ECO:0000256" key="3">
    <source>
        <dbReference type="ARBA" id="ARBA00023163"/>
    </source>
</evidence>
<dbReference type="PANTHER" id="PTHR33164">
    <property type="entry name" value="TRANSCRIPTIONAL REGULATOR, MARR FAMILY"/>
    <property type="match status" value="1"/>
</dbReference>
<feature type="domain" description="HTH marR-type" evidence="4">
    <location>
        <begin position="1"/>
        <end position="144"/>
    </location>
</feature>